<evidence type="ECO:0000313" key="3">
    <source>
        <dbReference type="Proteomes" id="UP000433104"/>
    </source>
</evidence>
<proteinExistence type="predicted"/>
<comment type="caution">
    <text evidence="2">The sequence shown here is derived from an EMBL/GenBank/DDBJ whole genome shotgun (WGS) entry which is preliminary data.</text>
</comment>
<dbReference type="Proteomes" id="UP000433104">
    <property type="component" value="Unassembled WGS sequence"/>
</dbReference>
<dbReference type="PROSITE" id="PS51257">
    <property type="entry name" value="PROKAR_LIPOPROTEIN"/>
    <property type="match status" value="1"/>
</dbReference>
<evidence type="ECO:0000313" key="2">
    <source>
        <dbReference type="EMBL" id="MXO87106.1"/>
    </source>
</evidence>
<gene>
    <name evidence="2" type="ORF">GRI38_13820</name>
</gene>
<reference evidence="2 3" key="1">
    <citation type="submission" date="2019-12" db="EMBL/GenBank/DDBJ databases">
        <title>Genomic-based taxomic classification of the family Erythrobacteraceae.</title>
        <authorList>
            <person name="Xu L."/>
        </authorList>
    </citation>
    <scope>NUCLEOTIDE SEQUENCE [LARGE SCALE GENOMIC DNA]</scope>
    <source>
        <strain evidence="2 3">MCCC 1A09962</strain>
    </source>
</reference>
<dbReference type="EMBL" id="WTYW01000007">
    <property type="protein sequence ID" value="MXO87106.1"/>
    <property type="molecule type" value="Genomic_DNA"/>
</dbReference>
<protein>
    <recommendedName>
        <fullName evidence="4">Deacetylase PdaC domain-containing protein</fullName>
    </recommendedName>
</protein>
<keyword evidence="1" id="KW-0732">Signal</keyword>
<feature type="chain" id="PRO_5032370236" description="Deacetylase PdaC domain-containing protein" evidence="1">
    <location>
        <begin position="26"/>
        <end position="232"/>
    </location>
</feature>
<sequence>MRRTTTAVNKVSFLLCSALIVTSCADEADAQTDRIDPLLASELVYLDEGEGLSIGYELDPWLSKFPQVARMIIDSKKESLSKEICTDGSTCWVFSEIKLHNQNNRLVSIVDVTNSFHGGAHGSMKSSSTTFDTKTGERLRFEDIFEPWQAARALLQSQWCEAVSRHSLCPPIENQALALSGSDIFVQTSDYAFGSYAEGSERAYLPITTELIALAKPEYQSSFSLPEDEFAY</sequence>
<organism evidence="2 3">
    <name type="scientific">Parapontixanthobacter aurantiacus</name>
    <dbReference type="NCBI Taxonomy" id="1463599"/>
    <lineage>
        <taxon>Bacteria</taxon>
        <taxon>Pseudomonadati</taxon>
        <taxon>Pseudomonadota</taxon>
        <taxon>Alphaproteobacteria</taxon>
        <taxon>Sphingomonadales</taxon>
        <taxon>Erythrobacteraceae</taxon>
        <taxon>Parapontixanthobacter</taxon>
    </lineage>
</organism>
<dbReference type="AlphaFoldDB" id="A0A844ZIY2"/>
<accession>A0A844ZIY2</accession>
<dbReference type="OrthoDB" id="4760806at2"/>
<dbReference type="Gene3D" id="3.30.565.40">
    <property type="entry name" value="Fervidobacterium nodosum Rt17-B1 like"/>
    <property type="match status" value="1"/>
</dbReference>
<evidence type="ECO:0008006" key="4">
    <source>
        <dbReference type="Google" id="ProtNLM"/>
    </source>
</evidence>
<dbReference type="RefSeq" id="WP_160685481.1">
    <property type="nucleotide sequence ID" value="NZ_WTYW01000007.1"/>
</dbReference>
<evidence type="ECO:0000256" key="1">
    <source>
        <dbReference type="SAM" id="SignalP"/>
    </source>
</evidence>
<name>A0A844ZIY2_9SPHN</name>
<feature type="signal peptide" evidence="1">
    <location>
        <begin position="1"/>
        <end position="25"/>
    </location>
</feature>
<keyword evidence="3" id="KW-1185">Reference proteome</keyword>